<dbReference type="EMBL" id="QNUK01000604">
    <property type="protein sequence ID" value="KAF5891226.1"/>
    <property type="molecule type" value="Genomic_DNA"/>
</dbReference>
<evidence type="ECO:0000256" key="2">
    <source>
        <dbReference type="ARBA" id="ARBA00022729"/>
    </source>
</evidence>
<evidence type="ECO:0000313" key="9">
    <source>
        <dbReference type="Proteomes" id="UP000727407"/>
    </source>
</evidence>
<dbReference type="CDD" id="cd00054">
    <property type="entry name" value="EGF_CA"/>
    <property type="match status" value="2"/>
</dbReference>
<feature type="non-terminal residue" evidence="8">
    <location>
        <position position="1"/>
    </location>
</feature>
<dbReference type="Proteomes" id="UP000727407">
    <property type="component" value="Unassembled WGS sequence"/>
</dbReference>
<dbReference type="Pfam" id="PF00008">
    <property type="entry name" value="EGF"/>
    <property type="match status" value="2"/>
</dbReference>
<dbReference type="SMART" id="SM00179">
    <property type="entry name" value="EGF_CA"/>
    <property type="match status" value="2"/>
</dbReference>
<keyword evidence="9" id="KW-1185">Reference proteome</keyword>
<keyword evidence="1 6" id="KW-0245">EGF-like domain</keyword>
<organism evidence="8 9">
    <name type="scientific">Clarias magur</name>
    <name type="common">Asian catfish</name>
    <name type="synonym">Macropteronotus magur</name>
    <dbReference type="NCBI Taxonomy" id="1594786"/>
    <lineage>
        <taxon>Eukaryota</taxon>
        <taxon>Metazoa</taxon>
        <taxon>Chordata</taxon>
        <taxon>Craniata</taxon>
        <taxon>Vertebrata</taxon>
        <taxon>Euteleostomi</taxon>
        <taxon>Actinopterygii</taxon>
        <taxon>Neopterygii</taxon>
        <taxon>Teleostei</taxon>
        <taxon>Ostariophysi</taxon>
        <taxon>Siluriformes</taxon>
        <taxon>Clariidae</taxon>
        <taxon>Clarias</taxon>
    </lineage>
</organism>
<dbReference type="PRINTS" id="PR00010">
    <property type="entry name" value="EGFBLOOD"/>
</dbReference>
<keyword evidence="2" id="KW-0732">Signal</keyword>
<dbReference type="PROSITE" id="PS50026">
    <property type="entry name" value="EGF_3"/>
    <property type="match status" value="3"/>
</dbReference>
<keyword evidence="5" id="KW-0325">Glycoprotein</keyword>
<dbReference type="FunFam" id="2.10.25.10:FF:000100">
    <property type="entry name" value="neurogenic locus notch homolog protein 3"/>
    <property type="match status" value="1"/>
</dbReference>
<accession>A0A8J4WU72</accession>
<dbReference type="InterPro" id="IPR000152">
    <property type="entry name" value="EGF-type_Asp/Asn_hydroxyl_site"/>
</dbReference>
<evidence type="ECO:0000256" key="3">
    <source>
        <dbReference type="ARBA" id="ARBA00022737"/>
    </source>
</evidence>
<dbReference type="GO" id="GO:0005509">
    <property type="term" value="F:calcium ion binding"/>
    <property type="evidence" value="ECO:0007669"/>
    <property type="project" value="InterPro"/>
</dbReference>
<feature type="disulfide bond" evidence="6">
    <location>
        <begin position="72"/>
        <end position="81"/>
    </location>
</feature>
<evidence type="ECO:0000256" key="6">
    <source>
        <dbReference type="PROSITE-ProRule" id="PRU00076"/>
    </source>
</evidence>
<dbReference type="Pfam" id="PF07645">
    <property type="entry name" value="EGF_CA"/>
    <property type="match status" value="1"/>
</dbReference>
<dbReference type="PANTHER" id="PTHR24049">
    <property type="entry name" value="CRUMBS FAMILY MEMBER"/>
    <property type="match status" value="1"/>
</dbReference>
<gene>
    <name evidence="8" type="ORF">DAT39_019068</name>
</gene>
<evidence type="ECO:0000313" key="8">
    <source>
        <dbReference type="EMBL" id="KAF5891226.1"/>
    </source>
</evidence>
<dbReference type="SMART" id="SM00181">
    <property type="entry name" value="EGF"/>
    <property type="match status" value="2"/>
</dbReference>
<dbReference type="AlphaFoldDB" id="A0A8J4WU72"/>
<proteinExistence type="predicted"/>
<dbReference type="InterPro" id="IPR051022">
    <property type="entry name" value="Notch_Cell-Fate_Det"/>
</dbReference>
<keyword evidence="4 6" id="KW-1015">Disulfide bond</keyword>
<comment type="caution">
    <text evidence="8">The sequence shown here is derived from an EMBL/GenBank/DDBJ whole genome shotgun (WGS) entry which is preliminary data.</text>
</comment>
<evidence type="ECO:0000256" key="4">
    <source>
        <dbReference type="ARBA" id="ARBA00023157"/>
    </source>
</evidence>
<reference evidence="8" key="1">
    <citation type="submission" date="2020-07" db="EMBL/GenBank/DDBJ databases">
        <title>Clarias magur genome sequencing, assembly and annotation.</title>
        <authorList>
            <person name="Kushwaha B."/>
            <person name="Kumar R."/>
            <person name="Das P."/>
            <person name="Joshi C.G."/>
            <person name="Kumar D."/>
            <person name="Nagpure N.S."/>
            <person name="Pandey M."/>
            <person name="Agarwal S."/>
            <person name="Srivastava S."/>
            <person name="Singh M."/>
            <person name="Sahoo L."/>
            <person name="Jayasankar P."/>
            <person name="Meher P.K."/>
            <person name="Koringa P.G."/>
            <person name="Iquebal M.A."/>
            <person name="Das S.P."/>
            <person name="Bit A."/>
            <person name="Patnaik S."/>
            <person name="Patel N."/>
            <person name="Shah T.M."/>
            <person name="Hinsu A."/>
            <person name="Jena J.K."/>
        </authorList>
    </citation>
    <scope>NUCLEOTIDE SEQUENCE</scope>
    <source>
        <strain evidence="8">CIFAMagur01</strain>
        <tissue evidence="8">Testis</tissue>
    </source>
</reference>
<dbReference type="FunFam" id="2.10.25.10:FF:000125">
    <property type="entry name" value="Neurogenic locus notch protein-like"/>
    <property type="match status" value="1"/>
</dbReference>
<feature type="domain" description="EGF-like" evidence="7">
    <location>
        <begin position="5"/>
        <end position="42"/>
    </location>
</feature>
<evidence type="ECO:0000256" key="5">
    <source>
        <dbReference type="ARBA" id="ARBA00023180"/>
    </source>
</evidence>
<name>A0A8J4WU72_CLAMG</name>
<comment type="caution">
    <text evidence="6">Lacks conserved residue(s) required for the propagation of feature annotation.</text>
</comment>
<dbReference type="PROSITE" id="PS01187">
    <property type="entry name" value="EGF_CA"/>
    <property type="match status" value="1"/>
</dbReference>
<dbReference type="PROSITE" id="PS01186">
    <property type="entry name" value="EGF_2"/>
    <property type="match status" value="2"/>
</dbReference>
<dbReference type="InterPro" id="IPR001881">
    <property type="entry name" value="EGF-like_Ca-bd_dom"/>
</dbReference>
<protein>
    <submittedName>
        <fullName evidence="8">Neurogenic locus notch protein 2-like</fullName>
    </submittedName>
</protein>
<dbReference type="InterPro" id="IPR049883">
    <property type="entry name" value="NOTCH1_EGF-like"/>
</dbReference>
<evidence type="ECO:0000256" key="1">
    <source>
        <dbReference type="ARBA" id="ARBA00022536"/>
    </source>
</evidence>
<dbReference type="SUPFAM" id="SSF57196">
    <property type="entry name" value="EGF/Laminin"/>
    <property type="match status" value="2"/>
</dbReference>
<dbReference type="PROSITE" id="PS00022">
    <property type="entry name" value="EGF_1"/>
    <property type="match status" value="2"/>
</dbReference>
<feature type="domain" description="EGF-like" evidence="7">
    <location>
        <begin position="84"/>
        <end position="110"/>
    </location>
</feature>
<dbReference type="Gene3D" id="2.10.25.10">
    <property type="entry name" value="Laminin"/>
    <property type="match status" value="3"/>
</dbReference>
<feature type="disulfide bond" evidence="6">
    <location>
        <begin position="32"/>
        <end position="41"/>
    </location>
</feature>
<sequence>TQCDQVDSCASSPCSNGGACTSLPNGTFSCTCPLGYEGSRCQDDVDECAREPALCRNGGTCENVKGSYWCNCSAGFTGPKCEKLYVPCSPSPCMNGGTCRQTADTSYWCH</sequence>
<dbReference type="PROSITE" id="PS00010">
    <property type="entry name" value="ASX_HYDROXYL"/>
    <property type="match status" value="1"/>
</dbReference>
<keyword evidence="3" id="KW-0677">Repeat</keyword>
<dbReference type="OrthoDB" id="283575at2759"/>
<feature type="domain" description="EGF-like" evidence="7">
    <location>
        <begin position="44"/>
        <end position="82"/>
    </location>
</feature>
<dbReference type="InterPro" id="IPR018097">
    <property type="entry name" value="EGF_Ca-bd_CS"/>
</dbReference>
<dbReference type="InterPro" id="IPR000742">
    <property type="entry name" value="EGF"/>
</dbReference>
<evidence type="ECO:0000259" key="7">
    <source>
        <dbReference type="PROSITE" id="PS50026"/>
    </source>
</evidence>
<feature type="non-terminal residue" evidence="8">
    <location>
        <position position="110"/>
    </location>
</feature>